<feature type="binding site" evidence="7 8">
    <location>
        <position position="20"/>
    </location>
    <ligand>
        <name>S-adenosyl-L-methionine</name>
        <dbReference type="ChEBI" id="CHEBI:59789"/>
    </ligand>
</feature>
<evidence type="ECO:0000256" key="5">
    <source>
        <dbReference type="ARBA" id="ARBA00022691"/>
    </source>
</evidence>
<feature type="binding site" evidence="7 8">
    <location>
        <position position="45"/>
    </location>
    <ligand>
        <name>S-adenosyl-L-methionine</name>
        <dbReference type="ChEBI" id="CHEBI:59789"/>
    </ligand>
</feature>
<dbReference type="PROSITE" id="PS51689">
    <property type="entry name" value="SAM_RNA_A_N6_MT"/>
    <property type="match status" value="1"/>
</dbReference>
<sequence length="275" mass="30424">MIGKEYDGAKPNKRLGQNFLIDDDVLDAITEAAGIKKGDVVVEIGPGHGELTQKLLARKPARIIAIEKDGSLAQRLVGSLAKQNKNLEIIEGDALDIIENCKLKIENSTNYKLVGNIPYYITGYLMRILGELKRKPSVIVLTMQREVAERIAAKPGKMNLLSASVQIWGQPEIQMFIGRHSFNPAPKVDSAIIKITPNQKLVTNNDPYYKVIKIIFKQPRKTVLNNLKDAVKNGLLGPSALLLLSEKHSKLINKRPQDLKIADLKALGLYFGGQN</sequence>
<comment type="function">
    <text evidence="7">Specifically dimethylates two adjacent adenosines (A1518 and A1519) in the loop of a conserved hairpin near the 3'-end of 16S rRNA in the 30S particle. May play a critical role in biogenesis of 30S subunits.</text>
</comment>
<dbReference type="InterPro" id="IPR023165">
    <property type="entry name" value="rRNA_Ade_diMease-like_C"/>
</dbReference>
<dbReference type="SMART" id="SM00650">
    <property type="entry name" value="rADc"/>
    <property type="match status" value="1"/>
</dbReference>
<dbReference type="InterPro" id="IPR011530">
    <property type="entry name" value="rRNA_adenine_dimethylase"/>
</dbReference>
<dbReference type="CDD" id="cd02440">
    <property type="entry name" value="AdoMet_MTases"/>
    <property type="match status" value="1"/>
</dbReference>
<dbReference type="NCBIfam" id="TIGR00755">
    <property type="entry name" value="ksgA"/>
    <property type="match status" value="1"/>
</dbReference>
<keyword evidence="2 7" id="KW-0698">rRNA processing</keyword>
<evidence type="ECO:0000313" key="11">
    <source>
        <dbReference type="Proteomes" id="UP000176339"/>
    </source>
</evidence>
<proteinExistence type="inferred from homology"/>
<feature type="binding site" evidence="7 8">
    <location>
        <position position="18"/>
    </location>
    <ligand>
        <name>S-adenosyl-L-methionine</name>
        <dbReference type="ChEBI" id="CHEBI:59789"/>
    </ligand>
</feature>
<feature type="binding site" evidence="7 8">
    <location>
        <position position="116"/>
    </location>
    <ligand>
        <name>S-adenosyl-L-methionine</name>
        <dbReference type="ChEBI" id="CHEBI:59789"/>
    </ligand>
</feature>
<evidence type="ECO:0000256" key="1">
    <source>
        <dbReference type="ARBA" id="ARBA00022490"/>
    </source>
</evidence>
<evidence type="ECO:0000256" key="3">
    <source>
        <dbReference type="ARBA" id="ARBA00022603"/>
    </source>
</evidence>
<comment type="subcellular location">
    <subcellularLocation>
        <location evidence="7">Cytoplasm</location>
    </subcellularLocation>
</comment>
<name>A0A1F5P0S1_9BACT</name>
<dbReference type="InterPro" id="IPR020596">
    <property type="entry name" value="rRNA_Ade_Mease_Trfase_CS"/>
</dbReference>
<keyword evidence="1 7" id="KW-0963">Cytoplasm</keyword>
<dbReference type="Gene3D" id="3.40.50.150">
    <property type="entry name" value="Vaccinia Virus protein VP39"/>
    <property type="match status" value="1"/>
</dbReference>
<dbReference type="AlphaFoldDB" id="A0A1F5P0S1"/>
<dbReference type="EC" id="2.1.1.182" evidence="7"/>
<dbReference type="HAMAP" id="MF_00607">
    <property type="entry name" value="16SrRNA_methyltr_A"/>
    <property type="match status" value="1"/>
</dbReference>
<gene>
    <name evidence="7" type="primary">rsmA</name>
    <name evidence="7" type="synonym">ksgA</name>
    <name evidence="10" type="ORF">A2846_05240</name>
</gene>
<feature type="domain" description="Ribosomal RNA adenine methylase transferase N-terminal" evidence="9">
    <location>
        <begin position="25"/>
        <end position="199"/>
    </location>
</feature>
<evidence type="ECO:0000313" key="10">
    <source>
        <dbReference type="EMBL" id="OGE83453.1"/>
    </source>
</evidence>
<evidence type="ECO:0000256" key="2">
    <source>
        <dbReference type="ARBA" id="ARBA00022552"/>
    </source>
</evidence>
<dbReference type="GO" id="GO:0003723">
    <property type="term" value="F:RNA binding"/>
    <property type="evidence" value="ECO:0007669"/>
    <property type="project" value="UniProtKB-UniRule"/>
</dbReference>
<feature type="binding site" evidence="7 8">
    <location>
        <position position="67"/>
    </location>
    <ligand>
        <name>S-adenosyl-L-methionine</name>
        <dbReference type="ChEBI" id="CHEBI:59789"/>
    </ligand>
</feature>
<dbReference type="PANTHER" id="PTHR11727:SF7">
    <property type="entry name" value="DIMETHYLADENOSINE TRANSFERASE-RELATED"/>
    <property type="match status" value="1"/>
</dbReference>
<keyword evidence="3 7" id="KW-0489">Methyltransferase</keyword>
<comment type="catalytic activity">
    <reaction evidence="7">
        <text>adenosine(1518)/adenosine(1519) in 16S rRNA + 4 S-adenosyl-L-methionine = N(6)-dimethyladenosine(1518)/N(6)-dimethyladenosine(1519) in 16S rRNA + 4 S-adenosyl-L-homocysteine + 4 H(+)</text>
        <dbReference type="Rhea" id="RHEA:19609"/>
        <dbReference type="Rhea" id="RHEA-COMP:10232"/>
        <dbReference type="Rhea" id="RHEA-COMP:10233"/>
        <dbReference type="ChEBI" id="CHEBI:15378"/>
        <dbReference type="ChEBI" id="CHEBI:57856"/>
        <dbReference type="ChEBI" id="CHEBI:59789"/>
        <dbReference type="ChEBI" id="CHEBI:74411"/>
        <dbReference type="ChEBI" id="CHEBI:74493"/>
        <dbReference type="EC" id="2.1.1.182"/>
    </reaction>
</comment>
<evidence type="ECO:0000256" key="4">
    <source>
        <dbReference type="ARBA" id="ARBA00022679"/>
    </source>
</evidence>
<dbReference type="SUPFAM" id="SSF53335">
    <property type="entry name" value="S-adenosyl-L-methionine-dependent methyltransferases"/>
    <property type="match status" value="1"/>
</dbReference>
<dbReference type="EMBL" id="MFEN01000041">
    <property type="protein sequence ID" value="OGE83453.1"/>
    <property type="molecule type" value="Genomic_DNA"/>
</dbReference>
<keyword evidence="4 7" id="KW-0808">Transferase</keyword>
<dbReference type="InterPro" id="IPR020598">
    <property type="entry name" value="rRNA_Ade_methylase_Trfase_N"/>
</dbReference>
<dbReference type="Gene3D" id="1.10.8.100">
    <property type="entry name" value="Ribosomal RNA adenine dimethylase-like, domain 2"/>
    <property type="match status" value="1"/>
</dbReference>
<comment type="similarity">
    <text evidence="7">Belongs to the class I-like SAM-binding methyltransferase superfamily. rRNA adenine N(6)-methyltransferase family. RsmA subfamily.</text>
</comment>
<dbReference type="InterPro" id="IPR029063">
    <property type="entry name" value="SAM-dependent_MTases_sf"/>
</dbReference>
<keyword evidence="6 7" id="KW-0694">RNA-binding</keyword>
<dbReference type="PROSITE" id="PS01131">
    <property type="entry name" value="RRNA_A_DIMETH"/>
    <property type="match status" value="1"/>
</dbReference>
<keyword evidence="5 7" id="KW-0949">S-adenosyl-L-methionine</keyword>
<accession>A0A1F5P0S1</accession>
<feature type="binding site" evidence="7 8">
    <location>
        <position position="93"/>
    </location>
    <ligand>
        <name>S-adenosyl-L-methionine</name>
        <dbReference type="ChEBI" id="CHEBI:59789"/>
    </ligand>
</feature>
<dbReference type="Proteomes" id="UP000176339">
    <property type="component" value="Unassembled WGS sequence"/>
</dbReference>
<dbReference type="PANTHER" id="PTHR11727">
    <property type="entry name" value="DIMETHYLADENOSINE TRANSFERASE"/>
    <property type="match status" value="1"/>
</dbReference>
<dbReference type="GO" id="GO:0005737">
    <property type="term" value="C:cytoplasm"/>
    <property type="evidence" value="ECO:0007669"/>
    <property type="project" value="UniProtKB-SubCell"/>
</dbReference>
<protein>
    <recommendedName>
        <fullName evidence="7">Ribosomal RNA small subunit methyltransferase A</fullName>
        <ecNumber evidence="7">2.1.1.182</ecNumber>
    </recommendedName>
    <alternativeName>
        <fullName evidence="7">16S rRNA (adenine(1518)-N(6)/adenine(1519)-N(6))-dimethyltransferase</fullName>
    </alternativeName>
    <alternativeName>
        <fullName evidence="7">16S rRNA dimethyladenosine transferase</fullName>
    </alternativeName>
    <alternativeName>
        <fullName evidence="7">16S rRNA dimethylase</fullName>
    </alternativeName>
    <alternativeName>
        <fullName evidence="7">S-adenosylmethionine-6-N', N'-adenosyl(rRNA) dimethyltransferase</fullName>
    </alternativeName>
</protein>
<reference evidence="10 11" key="1">
    <citation type="journal article" date="2016" name="Nat. Commun.">
        <title>Thousands of microbial genomes shed light on interconnected biogeochemical processes in an aquifer system.</title>
        <authorList>
            <person name="Anantharaman K."/>
            <person name="Brown C.T."/>
            <person name="Hug L.A."/>
            <person name="Sharon I."/>
            <person name="Castelle C.J."/>
            <person name="Probst A.J."/>
            <person name="Thomas B.C."/>
            <person name="Singh A."/>
            <person name="Wilkins M.J."/>
            <person name="Karaoz U."/>
            <person name="Brodie E.L."/>
            <person name="Williams K.H."/>
            <person name="Hubbard S.S."/>
            <person name="Banfield J.F."/>
        </authorList>
    </citation>
    <scope>NUCLEOTIDE SEQUENCE [LARGE SCALE GENOMIC DNA]</scope>
</reference>
<organism evidence="10 11">
    <name type="scientific">Candidatus Doudnabacteria bacterium RIFCSPHIGHO2_01_FULL_49_9</name>
    <dbReference type="NCBI Taxonomy" id="1817827"/>
    <lineage>
        <taxon>Bacteria</taxon>
        <taxon>Candidatus Doudnaibacteriota</taxon>
    </lineage>
</organism>
<dbReference type="Pfam" id="PF00398">
    <property type="entry name" value="RrnaAD"/>
    <property type="match status" value="1"/>
</dbReference>
<dbReference type="GO" id="GO:0052908">
    <property type="term" value="F:16S rRNA (adenine(1518)-N(6)/adenine(1519)-N(6))-dimethyltransferase activity"/>
    <property type="evidence" value="ECO:0007669"/>
    <property type="project" value="UniProtKB-EC"/>
</dbReference>
<dbReference type="InterPro" id="IPR001737">
    <property type="entry name" value="KsgA/Erm"/>
</dbReference>
<evidence type="ECO:0000259" key="9">
    <source>
        <dbReference type="SMART" id="SM00650"/>
    </source>
</evidence>
<evidence type="ECO:0000256" key="7">
    <source>
        <dbReference type="HAMAP-Rule" id="MF_00607"/>
    </source>
</evidence>
<comment type="caution">
    <text evidence="10">The sequence shown here is derived from an EMBL/GenBank/DDBJ whole genome shotgun (WGS) entry which is preliminary data.</text>
</comment>
<evidence type="ECO:0000256" key="8">
    <source>
        <dbReference type="PROSITE-ProRule" id="PRU01026"/>
    </source>
</evidence>
<evidence type="ECO:0000256" key="6">
    <source>
        <dbReference type="ARBA" id="ARBA00022884"/>
    </source>
</evidence>